<protein>
    <recommendedName>
        <fullName evidence="5 11">Phosphoglycerate kinase</fullName>
        <ecNumber evidence="5 11">2.7.2.3</ecNumber>
    </recommendedName>
</protein>
<dbReference type="GO" id="GO:0043531">
    <property type="term" value="F:ADP binding"/>
    <property type="evidence" value="ECO:0007669"/>
    <property type="project" value="TreeGrafter"/>
</dbReference>
<feature type="binding site" evidence="12">
    <location>
        <position position="36"/>
    </location>
    <ligand>
        <name>(2R)-3-phosphoglycerate</name>
        <dbReference type="ChEBI" id="CHEBI:58272"/>
    </ligand>
</feature>
<comment type="similarity">
    <text evidence="3 11 14">Belongs to the phosphoglycerate kinase family.</text>
</comment>
<dbReference type="InterPro" id="IPR036043">
    <property type="entry name" value="Phosphoglycerate_kinase_sf"/>
</dbReference>
<dbReference type="HOGENOM" id="CLU_025427_0_2_4"/>
<evidence type="ECO:0000256" key="4">
    <source>
        <dbReference type="ARBA" id="ARBA00011245"/>
    </source>
</evidence>
<evidence type="ECO:0000256" key="5">
    <source>
        <dbReference type="ARBA" id="ARBA00013061"/>
    </source>
</evidence>
<dbReference type="GO" id="GO:0005829">
    <property type="term" value="C:cytosol"/>
    <property type="evidence" value="ECO:0007669"/>
    <property type="project" value="TreeGrafter"/>
</dbReference>
<organism evidence="15 16">
    <name type="scientific">Candidatus Methylopumilus planktonicus</name>
    <dbReference type="NCBI Taxonomy" id="1581557"/>
    <lineage>
        <taxon>Bacteria</taxon>
        <taxon>Pseudomonadati</taxon>
        <taxon>Pseudomonadota</taxon>
        <taxon>Betaproteobacteria</taxon>
        <taxon>Nitrosomonadales</taxon>
        <taxon>Methylophilaceae</taxon>
        <taxon>Candidatus Methylopumilus</taxon>
    </lineage>
</organism>
<dbReference type="SUPFAM" id="SSF53748">
    <property type="entry name" value="Phosphoglycerate kinase"/>
    <property type="match status" value="1"/>
</dbReference>
<feature type="binding site" evidence="11">
    <location>
        <position position="114"/>
    </location>
    <ligand>
        <name>substrate</name>
    </ligand>
</feature>
<keyword evidence="9 11" id="KW-0418">Kinase</keyword>
<evidence type="ECO:0000256" key="9">
    <source>
        <dbReference type="ARBA" id="ARBA00022777"/>
    </source>
</evidence>
<evidence type="ECO:0000256" key="10">
    <source>
        <dbReference type="ARBA" id="ARBA00022840"/>
    </source>
</evidence>
<evidence type="ECO:0000313" key="16">
    <source>
        <dbReference type="Proteomes" id="UP000064007"/>
    </source>
</evidence>
<feature type="binding site" evidence="11 13">
    <location>
        <begin position="346"/>
        <end position="349"/>
    </location>
    <ligand>
        <name>ATP</name>
        <dbReference type="ChEBI" id="CHEBI:30616"/>
    </ligand>
</feature>
<dbReference type="GO" id="GO:0004618">
    <property type="term" value="F:phosphoglycerate kinase activity"/>
    <property type="evidence" value="ECO:0007669"/>
    <property type="project" value="UniProtKB-UniRule"/>
</dbReference>
<evidence type="ECO:0000256" key="6">
    <source>
        <dbReference type="ARBA" id="ARBA00022490"/>
    </source>
</evidence>
<feature type="binding site" evidence="12">
    <location>
        <position position="114"/>
    </location>
    <ligand>
        <name>(2R)-3-phosphoglycerate</name>
        <dbReference type="ChEBI" id="CHEBI:58272"/>
    </ligand>
</feature>
<dbReference type="UniPathway" id="UPA00109">
    <property type="reaction ID" value="UER00185"/>
</dbReference>
<comment type="pathway">
    <text evidence="11">Carbohydrate degradation; glycolysis; pyruvate from D-glyceraldehyde 3-phosphate: step 2/5.</text>
</comment>
<dbReference type="KEGG" id="mbat:BN1208_1155"/>
<feature type="binding site" evidence="11 13">
    <location>
        <position position="320"/>
    </location>
    <ligand>
        <name>ATP</name>
        <dbReference type="ChEBI" id="CHEBI:30616"/>
    </ligand>
</feature>
<dbReference type="Proteomes" id="UP000064007">
    <property type="component" value="Chromosome 1"/>
</dbReference>
<dbReference type="PRINTS" id="PR00477">
    <property type="entry name" value="PHGLYCKINASE"/>
</dbReference>
<keyword evidence="11" id="KW-0324">Glycolysis</keyword>
<feature type="binding site" evidence="11">
    <location>
        <position position="36"/>
    </location>
    <ligand>
        <name>substrate</name>
    </ligand>
</feature>
<name>A0A0D6EX27_9PROT</name>
<feature type="binding site" evidence="11">
    <location>
        <position position="147"/>
    </location>
    <ligand>
        <name>substrate</name>
    </ligand>
</feature>
<gene>
    <name evidence="11 15" type="primary">pgk</name>
    <name evidence="15" type="ORF">BN1208_1155</name>
</gene>
<dbReference type="GO" id="GO:0005524">
    <property type="term" value="F:ATP binding"/>
    <property type="evidence" value="ECO:0007669"/>
    <property type="project" value="UniProtKB-KW"/>
</dbReference>
<dbReference type="InterPro" id="IPR015824">
    <property type="entry name" value="Phosphoglycerate_kinase_N"/>
</dbReference>
<accession>A0A0D6EX27</accession>
<dbReference type="EMBL" id="LN827929">
    <property type="protein sequence ID" value="CEZ20036.1"/>
    <property type="molecule type" value="Genomic_DNA"/>
</dbReference>
<dbReference type="STRING" id="1581557.BN1208_1155"/>
<feature type="binding site" evidence="11 12">
    <location>
        <begin position="59"/>
        <end position="62"/>
    </location>
    <ligand>
        <name>substrate</name>
    </ligand>
</feature>
<dbReference type="RefSeq" id="WP_046488738.1">
    <property type="nucleotide sequence ID" value="NZ_LN827929.1"/>
</dbReference>
<reference evidence="16" key="1">
    <citation type="submission" date="2014-12" db="EMBL/GenBank/DDBJ databases">
        <authorList>
            <person name="Salcher M.M."/>
        </authorList>
    </citation>
    <scope>NUCLEOTIDE SEQUENCE [LARGE SCALE GENOMIC DNA]</scope>
    <source>
        <strain evidence="16">MMS-10A-171</strain>
    </source>
</reference>
<dbReference type="FunFam" id="3.40.50.1260:FF:000002">
    <property type="entry name" value="Phosphoglycerate kinase"/>
    <property type="match status" value="1"/>
</dbReference>
<dbReference type="OrthoDB" id="9808460at2"/>
<feature type="binding site" evidence="11 13">
    <location>
        <position position="198"/>
    </location>
    <ligand>
        <name>ATP</name>
        <dbReference type="ChEBI" id="CHEBI:30616"/>
    </ligand>
</feature>
<evidence type="ECO:0000256" key="14">
    <source>
        <dbReference type="RuleBase" id="RU000532"/>
    </source>
</evidence>
<dbReference type="GO" id="GO:0006094">
    <property type="term" value="P:gluconeogenesis"/>
    <property type="evidence" value="ECO:0007669"/>
    <property type="project" value="TreeGrafter"/>
</dbReference>
<dbReference type="PANTHER" id="PTHR11406:SF23">
    <property type="entry name" value="PHOSPHOGLYCERATE KINASE 1, CHLOROPLASTIC-RELATED"/>
    <property type="match status" value="1"/>
</dbReference>
<dbReference type="PANTHER" id="PTHR11406">
    <property type="entry name" value="PHOSPHOGLYCERATE KINASE"/>
    <property type="match status" value="1"/>
</dbReference>
<dbReference type="Gene3D" id="3.40.50.1260">
    <property type="entry name" value="Phosphoglycerate kinase, N-terminal domain"/>
    <property type="match status" value="2"/>
</dbReference>
<dbReference type="GO" id="GO:0006096">
    <property type="term" value="P:glycolytic process"/>
    <property type="evidence" value="ECO:0007669"/>
    <property type="project" value="UniProtKB-UniRule"/>
</dbReference>
<proteinExistence type="inferred from homology"/>
<feature type="binding site" evidence="12">
    <location>
        <position position="147"/>
    </location>
    <ligand>
        <name>(2R)-3-phosphoglycerate</name>
        <dbReference type="ChEBI" id="CHEBI:58272"/>
    </ligand>
</feature>
<evidence type="ECO:0000256" key="13">
    <source>
        <dbReference type="PIRSR" id="PIRSR000724-2"/>
    </source>
</evidence>
<dbReference type="Pfam" id="PF00162">
    <property type="entry name" value="PGK"/>
    <property type="match status" value="1"/>
</dbReference>
<keyword evidence="10 11" id="KW-0067">ATP-binding</keyword>
<evidence type="ECO:0000313" key="15">
    <source>
        <dbReference type="EMBL" id="CEZ20036.1"/>
    </source>
</evidence>
<keyword evidence="6 11" id="KW-0963">Cytoplasm</keyword>
<keyword evidence="8 11" id="KW-0547">Nucleotide-binding</keyword>
<evidence type="ECO:0000256" key="12">
    <source>
        <dbReference type="PIRSR" id="PIRSR000724-1"/>
    </source>
</evidence>
<keyword evidence="16" id="KW-1185">Reference proteome</keyword>
<dbReference type="PROSITE" id="PS00111">
    <property type="entry name" value="PGLYCERATE_KINASE"/>
    <property type="match status" value="1"/>
</dbReference>
<dbReference type="FunFam" id="3.40.50.1260:FF:000001">
    <property type="entry name" value="Phosphoglycerate kinase"/>
    <property type="match status" value="1"/>
</dbReference>
<dbReference type="InterPro" id="IPR001576">
    <property type="entry name" value="Phosphoglycerate_kinase"/>
</dbReference>
<comment type="subunit">
    <text evidence="4 11">Monomer.</text>
</comment>
<dbReference type="EC" id="2.7.2.3" evidence="5 11"/>
<keyword evidence="7 11" id="KW-0808">Transferase</keyword>
<feature type="binding site" evidence="11 12">
    <location>
        <begin position="21"/>
        <end position="23"/>
    </location>
    <ligand>
        <name>substrate</name>
    </ligand>
</feature>
<evidence type="ECO:0000256" key="11">
    <source>
        <dbReference type="HAMAP-Rule" id="MF_00145"/>
    </source>
</evidence>
<sequence length="391" mass="42652">MNIKRLVDLNLKDKRVFIRSDLNVPIQDGKITSPKRILASIPSITFALQKGASVMVTSHLGRPEEGKFNDNDSLKLVVEFLKNHLDYPVRLVSDWDSKPFDITPGQLIVLENCRFNIGEKRNEEVLAKKYASLADIFVMDAFGTAHRKEASTYGIAEYIDIACAGILFLAELEALEKALLNPSRPMIAIVGGSKVSSKLSILDTLSDKVDQLIVGGGIANTFIKAMGFEVGSSMYEEELVPAAKKIIDKLSKRGASLPVISDVVCGKKLDANERAITKNIKDVSQDDMIFDLGKDSVDEIVKCIHNAKTIIWNGPIGVFEFDQFAKGTETMTKAIADASAFSLAGGGDTIAAIEKFNVANDISYVSTAGGAFLEFAEGKKLPAIEILERRF</sequence>
<dbReference type="PIRSF" id="PIRSF000724">
    <property type="entry name" value="Pgk"/>
    <property type="match status" value="1"/>
</dbReference>
<comment type="catalytic activity">
    <reaction evidence="1 11 14">
        <text>(2R)-3-phosphoglycerate + ATP = (2R)-3-phospho-glyceroyl phosphate + ADP</text>
        <dbReference type="Rhea" id="RHEA:14801"/>
        <dbReference type="ChEBI" id="CHEBI:30616"/>
        <dbReference type="ChEBI" id="CHEBI:57604"/>
        <dbReference type="ChEBI" id="CHEBI:58272"/>
        <dbReference type="ChEBI" id="CHEBI:456216"/>
        <dbReference type="EC" id="2.7.2.3"/>
    </reaction>
</comment>
<dbReference type="InterPro" id="IPR015911">
    <property type="entry name" value="Phosphoglycerate_kinase_CS"/>
</dbReference>
<dbReference type="AlphaFoldDB" id="A0A0D6EX27"/>
<evidence type="ECO:0000256" key="8">
    <source>
        <dbReference type="ARBA" id="ARBA00022741"/>
    </source>
</evidence>
<evidence type="ECO:0000256" key="3">
    <source>
        <dbReference type="ARBA" id="ARBA00008982"/>
    </source>
</evidence>
<comment type="caution">
    <text evidence="11">Lacks conserved residue(s) required for the propagation of feature annotation.</text>
</comment>
<dbReference type="HAMAP" id="MF_00145">
    <property type="entry name" value="Phosphoglyc_kinase"/>
    <property type="match status" value="1"/>
</dbReference>
<comment type="subcellular location">
    <subcellularLocation>
        <location evidence="2 11">Cytoplasm</location>
    </subcellularLocation>
</comment>
<evidence type="ECO:0000256" key="2">
    <source>
        <dbReference type="ARBA" id="ARBA00004496"/>
    </source>
</evidence>
<evidence type="ECO:0000256" key="1">
    <source>
        <dbReference type="ARBA" id="ARBA00000642"/>
    </source>
</evidence>
<evidence type="ECO:0000256" key="7">
    <source>
        <dbReference type="ARBA" id="ARBA00022679"/>
    </source>
</evidence>